<evidence type="ECO:0000313" key="2">
    <source>
        <dbReference type="Proteomes" id="UP000036356"/>
    </source>
</evidence>
<comment type="caution">
    <text evidence="1">The sequence shown here is derived from an EMBL/GenBank/DDBJ whole genome shotgun (WGS) entry which is preliminary data.</text>
</comment>
<evidence type="ECO:0000313" key="1">
    <source>
        <dbReference type="EMBL" id="KLU64204.1"/>
    </source>
</evidence>
<reference evidence="1 2" key="1">
    <citation type="submission" date="2015-06" db="EMBL/GenBank/DDBJ databases">
        <title>Draft genome of the moderately acidophilic sulfate reducer Candidatus Desulfosporosinus acididurans strain M1.</title>
        <authorList>
            <person name="Poehlein A."/>
            <person name="Petzsch P."/>
            <person name="Johnson B.D."/>
            <person name="Schloemann M."/>
            <person name="Daniel R."/>
            <person name="Muehling M."/>
        </authorList>
    </citation>
    <scope>NUCLEOTIDE SEQUENCE [LARGE SCALE GENOMIC DNA]</scope>
    <source>
        <strain evidence="1 2">M1</strain>
    </source>
</reference>
<protein>
    <submittedName>
        <fullName evidence="1">Uncharacterized protein</fullName>
    </submittedName>
</protein>
<accession>A0A0J1FL13</accession>
<sequence length="67" mass="7876">MTHGREEGKRGSEWTRSQEINVKFNSWEEGARGIYSNSSNELHPRQARAMEAYDLCYNCETGFHYMK</sequence>
<organism evidence="1 2">
    <name type="scientific">Desulfosporosinus acididurans</name>
    <dbReference type="NCBI Taxonomy" id="476652"/>
    <lineage>
        <taxon>Bacteria</taxon>
        <taxon>Bacillati</taxon>
        <taxon>Bacillota</taxon>
        <taxon>Clostridia</taxon>
        <taxon>Eubacteriales</taxon>
        <taxon>Desulfitobacteriaceae</taxon>
        <taxon>Desulfosporosinus</taxon>
    </lineage>
</organism>
<dbReference type="Proteomes" id="UP000036356">
    <property type="component" value="Unassembled WGS sequence"/>
</dbReference>
<keyword evidence="2" id="KW-1185">Reference proteome</keyword>
<dbReference type="PATRIC" id="fig|476652.3.peg.4061"/>
<name>A0A0J1FL13_9FIRM</name>
<dbReference type="EMBL" id="LDZY01000016">
    <property type="protein sequence ID" value="KLU64204.1"/>
    <property type="molecule type" value="Genomic_DNA"/>
</dbReference>
<dbReference type="AlphaFoldDB" id="A0A0J1FL13"/>
<gene>
    <name evidence="1" type="ORF">DEAC_c38370</name>
</gene>
<dbReference type="RefSeq" id="WP_047811615.1">
    <property type="nucleotide sequence ID" value="NZ_LDZY01000016.1"/>
</dbReference>
<proteinExistence type="predicted"/>